<comment type="caution">
    <text evidence="1">The sequence shown here is derived from an EMBL/GenBank/DDBJ whole genome shotgun (WGS) entry which is preliminary data.</text>
</comment>
<organism evidence="1 2">
    <name type="scientific">Cotesia congregata</name>
    <name type="common">Parasitoid wasp</name>
    <name type="synonym">Apanteles congregatus</name>
    <dbReference type="NCBI Taxonomy" id="51543"/>
    <lineage>
        <taxon>Eukaryota</taxon>
        <taxon>Metazoa</taxon>
        <taxon>Ecdysozoa</taxon>
        <taxon>Arthropoda</taxon>
        <taxon>Hexapoda</taxon>
        <taxon>Insecta</taxon>
        <taxon>Pterygota</taxon>
        <taxon>Neoptera</taxon>
        <taxon>Endopterygota</taxon>
        <taxon>Hymenoptera</taxon>
        <taxon>Apocrita</taxon>
        <taxon>Ichneumonoidea</taxon>
        <taxon>Braconidae</taxon>
        <taxon>Microgastrinae</taxon>
        <taxon>Cotesia</taxon>
    </lineage>
</organism>
<proteinExistence type="predicted"/>
<dbReference type="EMBL" id="CAJNRD030001120">
    <property type="protein sequence ID" value="CAG5093396.1"/>
    <property type="molecule type" value="Genomic_DNA"/>
</dbReference>
<keyword evidence="2" id="KW-1185">Reference proteome</keyword>
<sequence>MYVPRRSESTFYINVKNPEVSQGYIPRLKIGKGSCLVKVKNGRAYLQIYNTTNNEVGIKIPTLNVQEE</sequence>
<dbReference type="OrthoDB" id="7635559at2759"/>
<protein>
    <submittedName>
        <fullName evidence="1">Uncharacterized protein</fullName>
    </submittedName>
</protein>
<gene>
    <name evidence="1" type="ORF">HICCMSTLAB_LOCUS6786</name>
</gene>
<evidence type="ECO:0000313" key="1">
    <source>
        <dbReference type="EMBL" id="CAG5093396.1"/>
    </source>
</evidence>
<reference evidence="1" key="1">
    <citation type="submission" date="2021-04" db="EMBL/GenBank/DDBJ databases">
        <authorList>
            <person name="Chebbi M.A.C M."/>
        </authorList>
    </citation>
    <scope>NUCLEOTIDE SEQUENCE</scope>
</reference>
<name>A0A8J2HCN1_COTCN</name>
<dbReference type="Proteomes" id="UP000786811">
    <property type="component" value="Unassembled WGS sequence"/>
</dbReference>
<evidence type="ECO:0000313" key="2">
    <source>
        <dbReference type="Proteomes" id="UP000786811"/>
    </source>
</evidence>
<accession>A0A8J2HCN1</accession>
<dbReference type="AlphaFoldDB" id="A0A8J2HCN1"/>